<dbReference type="EMBL" id="SZOH01003976">
    <property type="protein sequence ID" value="TKI88533.1"/>
    <property type="molecule type" value="Genomic_DNA"/>
</dbReference>
<comment type="caution">
    <text evidence="1">The sequence shown here is derived from an EMBL/GenBank/DDBJ whole genome shotgun (WGS) entry which is preliminary data.</text>
</comment>
<feature type="non-terminal residue" evidence="1">
    <location>
        <position position="1"/>
    </location>
</feature>
<reference evidence="1 2" key="1">
    <citation type="journal article" date="2019" name="Environ. Microbiol.">
        <title>An active ?-lactamase is a part of an orchestrated cell wall stress resistance network of Bacillus subtilis and related rhizosphere species.</title>
        <authorList>
            <person name="Bucher T."/>
            <person name="Keren-Paz A."/>
            <person name="Hausser J."/>
            <person name="Olender T."/>
            <person name="Cytryn E."/>
            <person name="Kolodkin-Gal I."/>
        </authorList>
    </citation>
    <scope>NUCLEOTIDE SEQUENCE [LARGE SCALE GENOMIC DNA]</scope>
    <source>
        <strain evidence="1 2">I32</strain>
    </source>
</reference>
<evidence type="ECO:0000313" key="1">
    <source>
        <dbReference type="EMBL" id="TKI88533.1"/>
    </source>
</evidence>
<proteinExistence type="predicted"/>
<dbReference type="GO" id="GO:0016787">
    <property type="term" value="F:hydrolase activity"/>
    <property type="evidence" value="ECO:0007669"/>
    <property type="project" value="UniProtKB-KW"/>
</dbReference>
<feature type="non-terminal residue" evidence="1">
    <location>
        <position position="72"/>
    </location>
</feature>
<protein>
    <submittedName>
        <fullName evidence="1">Glycosyl hydrolase</fullName>
    </submittedName>
</protein>
<name>A0A9X9F1Y7_BACCE</name>
<organism evidence="1 2">
    <name type="scientific">Bacillus cereus</name>
    <dbReference type="NCBI Taxonomy" id="1396"/>
    <lineage>
        <taxon>Bacteria</taxon>
        <taxon>Bacillati</taxon>
        <taxon>Bacillota</taxon>
        <taxon>Bacilli</taxon>
        <taxon>Bacillales</taxon>
        <taxon>Bacillaceae</taxon>
        <taxon>Bacillus</taxon>
        <taxon>Bacillus cereus group</taxon>
    </lineage>
</organism>
<accession>A0A9X9F1Y7</accession>
<dbReference type="AlphaFoldDB" id="A0A9X9F1Y7"/>
<sequence>KLVEPLIKTVKAIPVKQTVKKWNESKYGLIYYGKRNWGSNTEGIINITEDGKRQSVKETASDIIGYTVSIFV</sequence>
<gene>
    <name evidence="1" type="ORF">FC695_37465</name>
</gene>
<keyword evidence="1" id="KW-0378">Hydrolase</keyword>
<evidence type="ECO:0000313" key="2">
    <source>
        <dbReference type="Proteomes" id="UP000308444"/>
    </source>
</evidence>
<dbReference type="Proteomes" id="UP000308444">
    <property type="component" value="Unassembled WGS sequence"/>
</dbReference>